<name>A0A2K9VA58_9CAUD</name>
<reference evidence="1 2" key="1">
    <citation type="submission" date="2018-01" db="EMBL/GenBank/DDBJ databases">
        <title>Characterization of the virulent Escherichia coli phage PMBT57 of the N4-like group with a broad host range.</title>
        <authorList>
            <person name="Koberg S."/>
            <person name="Brinks E."/>
        </authorList>
    </citation>
    <scope>NUCLEOTIDE SEQUENCE [LARGE SCALE GENOMIC DNA]</scope>
</reference>
<accession>A0A2K9VA58</accession>
<dbReference type="EMBL" id="MG770228">
    <property type="protein sequence ID" value="AUV59090.1"/>
    <property type="molecule type" value="Genomic_DNA"/>
</dbReference>
<proteinExistence type="predicted"/>
<dbReference type="Proteomes" id="UP000241665">
    <property type="component" value="Segment"/>
</dbReference>
<evidence type="ECO:0000313" key="2">
    <source>
        <dbReference type="Proteomes" id="UP000241665"/>
    </source>
</evidence>
<sequence>MKEVFVFGSNLAGVHGAGAAKTAYKKHGARWGKGHGHYGDSYAIPTKDTNIKTMTIEDIRTFVNAFIVYAANHPELNFKVTRVGCGLAGIDDSVMASMFENATDNCSFDLAWKSYLGDDFNYWGTF</sequence>
<organism evidence="1 2">
    <name type="scientific">Escherichia phage PMBT57</name>
    <dbReference type="NCBI Taxonomy" id="2079259"/>
    <lineage>
        <taxon>Viruses</taxon>
        <taxon>Duplodnaviria</taxon>
        <taxon>Heunggongvirae</taxon>
        <taxon>Uroviricota</taxon>
        <taxon>Caudoviricetes</taxon>
        <taxon>Schitoviridae</taxon>
        <taxon>Enquatrovirinae</taxon>
        <taxon>Enquatrovirus</taxon>
        <taxon>Enquatrovirus N4</taxon>
    </lineage>
</organism>
<evidence type="ECO:0000313" key="1">
    <source>
        <dbReference type="EMBL" id="AUV59090.1"/>
    </source>
</evidence>
<protein>
    <submittedName>
        <fullName evidence="1">Uncharacterized protein</fullName>
    </submittedName>
</protein>